<dbReference type="NCBIfam" id="NF009123">
    <property type="entry name" value="PRK12475.1"/>
    <property type="match status" value="1"/>
</dbReference>
<dbReference type="Proteomes" id="UP000030401">
    <property type="component" value="Unassembled WGS sequence"/>
</dbReference>
<comment type="similarity">
    <text evidence="1">Belongs to the HesA/MoeB/ThiF family.</text>
</comment>
<reference evidence="3 4" key="1">
    <citation type="submission" date="2013-08" db="EMBL/GenBank/DDBJ databases">
        <authorList>
            <person name="Huang J."/>
            <person name="Wang G."/>
        </authorList>
    </citation>
    <scope>NUCLEOTIDE SEQUENCE [LARGE SCALE GENOMIC DNA]</scope>
    <source>
        <strain evidence="3 4">JSM 072002</strain>
    </source>
</reference>
<dbReference type="AlphaFoldDB" id="A0A0A5FYV2"/>
<dbReference type="InterPro" id="IPR045886">
    <property type="entry name" value="ThiF/MoeB/HesA"/>
</dbReference>
<dbReference type="GO" id="GO:0004792">
    <property type="term" value="F:thiosulfate-cyanide sulfurtransferase activity"/>
    <property type="evidence" value="ECO:0007669"/>
    <property type="project" value="TreeGrafter"/>
</dbReference>
<dbReference type="GO" id="GO:0016779">
    <property type="term" value="F:nucleotidyltransferase activity"/>
    <property type="evidence" value="ECO:0007669"/>
    <property type="project" value="TreeGrafter"/>
</dbReference>
<gene>
    <name evidence="3" type="ORF">N784_11455</name>
</gene>
<dbReference type="Pfam" id="PF00899">
    <property type="entry name" value="ThiF"/>
    <property type="match status" value="1"/>
</dbReference>
<dbReference type="GO" id="GO:0008146">
    <property type="term" value="F:sulfotransferase activity"/>
    <property type="evidence" value="ECO:0007669"/>
    <property type="project" value="TreeGrafter"/>
</dbReference>
<keyword evidence="4" id="KW-1185">Reference proteome</keyword>
<dbReference type="InterPro" id="IPR000594">
    <property type="entry name" value="ThiF_NAD_FAD-bd"/>
</dbReference>
<dbReference type="STRING" id="1385512.N784_11455"/>
<accession>A0A0A5FYV2</accession>
<evidence type="ECO:0000313" key="3">
    <source>
        <dbReference type="EMBL" id="KGX84984.1"/>
    </source>
</evidence>
<dbReference type="InterPro" id="IPR035985">
    <property type="entry name" value="Ubiquitin-activating_enz"/>
</dbReference>
<organism evidence="3 4">
    <name type="scientific">Pontibacillus litoralis JSM 072002</name>
    <dbReference type="NCBI Taxonomy" id="1385512"/>
    <lineage>
        <taxon>Bacteria</taxon>
        <taxon>Bacillati</taxon>
        <taxon>Bacillota</taxon>
        <taxon>Bacilli</taxon>
        <taxon>Bacillales</taxon>
        <taxon>Bacillaceae</taxon>
        <taxon>Pontibacillus</taxon>
    </lineage>
</organism>
<dbReference type="PANTHER" id="PTHR10953:SF102">
    <property type="entry name" value="ADENYLYLTRANSFERASE AND SULFURTRANSFERASE MOCS3"/>
    <property type="match status" value="1"/>
</dbReference>
<evidence type="ECO:0000313" key="4">
    <source>
        <dbReference type="Proteomes" id="UP000030401"/>
    </source>
</evidence>
<name>A0A0A5FYV2_9BACI</name>
<dbReference type="PANTHER" id="PTHR10953">
    <property type="entry name" value="UBIQUITIN-ACTIVATING ENZYME E1"/>
    <property type="match status" value="1"/>
</dbReference>
<proteinExistence type="inferred from homology"/>
<dbReference type="GO" id="GO:0005829">
    <property type="term" value="C:cytosol"/>
    <property type="evidence" value="ECO:0007669"/>
    <property type="project" value="TreeGrafter"/>
</dbReference>
<comment type="caution">
    <text evidence="3">The sequence shown here is derived from an EMBL/GenBank/DDBJ whole genome shotgun (WGS) entry which is preliminary data.</text>
</comment>
<evidence type="ECO:0000256" key="1">
    <source>
        <dbReference type="ARBA" id="ARBA00009919"/>
    </source>
</evidence>
<protein>
    <submittedName>
        <fullName evidence="3">Thiamine/molybdopterin biosynthesis protein MoeB</fullName>
    </submittedName>
</protein>
<dbReference type="RefSeq" id="WP_036835874.1">
    <property type="nucleotide sequence ID" value="NZ_AVPG01000028.1"/>
</dbReference>
<dbReference type="Gene3D" id="3.40.50.720">
    <property type="entry name" value="NAD(P)-binding Rossmann-like Domain"/>
    <property type="match status" value="1"/>
</dbReference>
<dbReference type="OrthoDB" id="9804286at2"/>
<feature type="domain" description="THIF-type NAD/FAD binding fold" evidence="2">
    <location>
        <begin position="5"/>
        <end position="241"/>
    </location>
</feature>
<evidence type="ECO:0000259" key="2">
    <source>
        <dbReference type="Pfam" id="PF00899"/>
    </source>
</evidence>
<dbReference type="SUPFAM" id="SSF69572">
    <property type="entry name" value="Activating enzymes of the ubiquitin-like proteins"/>
    <property type="match status" value="1"/>
</dbReference>
<dbReference type="FunFam" id="3.40.50.720:FF:000080">
    <property type="entry name" value="Thiazole biosynthesis adenylyltransferase ThiF"/>
    <property type="match status" value="1"/>
</dbReference>
<dbReference type="EMBL" id="AVPG01000028">
    <property type="protein sequence ID" value="KGX84984.1"/>
    <property type="molecule type" value="Genomic_DNA"/>
</dbReference>
<dbReference type="eggNOG" id="COG0476">
    <property type="taxonomic scope" value="Bacteria"/>
</dbReference>
<dbReference type="GO" id="GO:0008641">
    <property type="term" value="F:ubiquitin-like modifier activating enzyme activity"/>
    <property type="evidence" value="ECO:0007669"/>
    <property type="project" value="InterPro"/>
</dbReference>
<sequence>MQERYSRQQLFTPIGLEGQQKINCKTVLIIGAGALGAASAESLVRAGIGKLVIVDRDYVEVSNLQRQQLYEERDATLRIPKAEAAKAHLQSINSAVTIESHVADADVELLSQLVLEADVLLDATDNFDTRMIINDIAQKYNTPWIYGACVGSYGISFTIIPGKTPCLNCLLETVPLGGATCDTVGIISPTVQMVVAHQVAEALKLLVEDEGALRQTVVSFDLWQHNYQSIHVQSAKQSACTSCGPDATYPYLHYDQQMKSAVLCGRDTVQLRPAPGNHKIDLNELSKRMASLGKVEQNPFLLSFQPYNMKERMVVFQDNRVLIHGTKDIHEAKKLYYQWIG</sequence>
<dbReference type="CDD" id="cd00757">
    <property type="entry name" value="ThiF_MoeB_HesA_family"/>
    <property type="match status" value="1"/>
</dbReference>